<evidence type="ECO:0000256" key="9">
    <source>
        <dbReference type="ARBA" id="ARBA00022892"/>
    </source>
</evidence>
<dbReference type="SUPFAM" id="SSF82919">
    <property type="entry name" value="Zn-finger domain of Sec23/24"/>
    <property type="match status" value="1"/>
</dbReference>
<evidence type="ECO:0000256" key="5">
    <source>
        <dbReference type="ARBA" id="ARBA00022490"/>
    </source>
</evidence>
<evidence type="ECO:0000256" key="8">
    <source>
        <dbReference type="ARBA" id="ARBA00022833"/>
    </source>
</evidence>
<dbReference type="SUPFAM" id="SSF81995">
    <property type="entry name" value="beta-sandwich domain of Sec23/24"/>
    <property type="match status" value="1"/>
</dbReference>
<dbReference type="KEGG" id="pic:PICST_53063"/>
<evidence type="ECO:0000256" key="1">
    <source>
        <dbReference type="ARBA" id="ARBA00004299"/>
    </source>
</evidence>
<dbReference type="GeneID" id="4851656"/>
<keyword evidence="19" id="KW-1185">Reference proteome</keyword>
<dbReference type="OMA" id="HYIYSIM"/>
<dbReference type="GO" id="GO:0030127">
    <property type="term" value="C:COPII vesicle coat"/>
    <property type="evidence" value="ECO:0007669"/>
    <property type="project" value="InterPro"/>
</dbReference>
<keyword evidence="8 14" id="KW-0862">Zinc</keyword>
<evidence type="ECO:0000259" key="17">
    <source>
        <dbReference type="Pfam" id="PF04815"/>
    </source>
</evidence>
<dbReference type="OrthoDB" id="4093209at2759"/>
<dbReference type="InterPro" id="IPR036465">
    <property type="entry name" value="vWFA_dom_sf"/>
</dbReference>
<dbReference type="Pfam" id="PF04810">
    <property type="entry name" value="zf-Sec23_Sec24"/>
    <property type="match status" value="1"/>
</dbReference>
<dbReference type="EMBL" id="AAVQ01000002">
    <property type="protein sequence ID" value="EAZ62783.2"/>
    <property type="molecule type" value="Genomic_DNA"/>
</dbReference>
<dbReference type="AlphaFoldDB" id="A3GHA7"/>
<feature type="domain" description="Sec23/Sec24 trunk" evidence="16">
    <location>
        <begin position="138"/>
        <end position="358"/>
    </location>
</feature>
<dbReference type="Gene3D" id="3.40.50.410">
    <property type="entry name" value="von Willebrand factor, type A domain"/>
    <property type="match status" value="1"/>
</dbReference>
<organism evidence="18 19">
    <name type="scientific">Scheffersomyces stipitis (strain ATCC 58785 / CBS 6054 / NBRC 10063 / NRRL Y-11545)</name>
    <name type="common">Yeast</name>
    <name type="synonym">Pichia stipitis</name>
    <dbReference type="NCBI Taxonomy" id="322104"/>
    <lineage>
        <taxon>Eukaryota</taxon>
        <taxon>Fungi</taxon>
        <taxon>Dikarya</taxon>
        <taxon>Ascomycota</taxon>
        <taxon>Saccharomycotina</taxon>
        <taxon>Pichiomycetes</taxon>
        <taxon>Debaryomycetaceae</taxon>
        <taxon>Scheffersomyces</taxon>
    </lineage>
</organism>
<evidence type="ECO:0000256" key="3">
    <source>
        <dbReference type="ARBA" id="ARBA00009210"/>
    </source>
</evidence>
<evidence type="ECO:0000256" key="4">
    <source>
        <dbReference type="ARBA" id="ARBA00022448"/>
    </source>
</evidence>
<dbReference type="Gene3D" id="3.40.20.10">
    <property type="entry name" value="Severin"/>
    <property type="match status" value="1"/>
</dbReference>
<evidence type="ECO:0000256" key="11">
    <source>
        <dbReference type="ARBA" id="ARBA00023136"/>
    </source>
</evidence>
<feature type="domain" description="Sec23/Sec24 helical" evidence="17">
    <location>
        <begin position="606"/>
        <end position="719"/>
    </location>
</feature>
<name>A3GHA7_PICST</name>
<keyword evidence="14" id="KW-0333">Golgi apparatus</keyword>
<accession>A3GHA7</accession>
<keyword evidence="6 14" id="KW-0479">Metal-binding</keyword>
<evidence type="ECO:0000256" key="2">
    <source>
        <dbReference type="ARBA" id="ARBA00004397"/>
    </source>
</evidence>
<keyword evidence="9 14" id="KW-0931">ER-Golgi transport</keyword>
<dbReference type="Gene3D" id="2.60.40.1670">
    <property type="entry name" value="beta-sandwich domain of Sec23/24"/>
    <property type="match status" value="1"/>
</dbReference>
<dbReference type="STRING" id="322104.A3GHA7"/>
<reference evidence="18 19" key="1">
    <citation type="journal article" date="2007" name="Nat. Biotechnol.">
        <title>Genome sequence of the lignocellulose-bioconverting and xylose-fermenting yeast Pichia stipitis.</title>
        <authorList>
            <person name="Jeffries T.W."/>
            <person name="Grigoriev I.V."/>
            <person name="Grimwood J."/>
            <person name="Laplaza J.M."/>
            <person name="Aerts A."/>
            <person name="Salamov A."/>
            <person name="Schmutz J."/>
            <person name="Lindquist E."/>
            <person name="Dehal P."/>
            <person name="Shapiro H."/>
            <person name="Jin Y.S."/>
            <person name="Passoth V."/>
            <person name="Richardson P.M."/>
        </authorList>
    </citation>
    <scope>NUCLEOTIDE SEQUENCE [LARGE SCALE GENOMIC DNA]</scope>
    <source>
        <strain evidence="19">ATCC 58785 / CBS 6054 / NBRC 10063 / NRRL Y-11545</strain>
    </source>
</reference>
<dbReference type="SUPFAM" id="SSF81811">
    <property type="entry name" value="Helical domain of Sec23/24"/>
    <property type="match status" value="1"/>
</dbReference>
<dbReference type="SUPFAM" id="SSF53300">
    <property type="entry name" value="vWA-like"/>
    <property type="match status" value="1"/>
</dbReference>
<dbReference type="GO" id="GO:0005096">
    <property type="term" value="F:GTPase activator activity"/>
    <property type="evidence" value="ECO:0007669"/>
    <property type="project" value="TreeGrafter"/>
</dbReference>
<dbReference type="Pfam" id="PF04815">
    <property type="entry name" value="Sec23_helical"/>
    <property type="match status" value="1"/>
</dbReference>
<dbReference type="SUPFAM" id="SSF82754">
    <property type="entry name" value="C-terminal, gelsolin-like domain of Sec23/24"/>
    <property type="match status" value="1"/>
</dbReference>
<evidence type="ECO:0000256" key="7">
    <source>
        <dbReference type="ARBA" id="ARBA00022824"/>
    </source>
</evidence>
<evidence type="ECO:0000256" key="6">
    <source>
        <dbReference type="ARBA" id="ARBA00022723"/>
    </source>
</evidence>
<dbReference type="InterPro" id="IPR006896">
    <property type="entry name" value="Sec23/24_trunk_dom"/>
</dbReference>
<sequence>MNSKFAHLEDVDGVRFNWNLFPSTRLEASRLTTPLGCLYTPLHARSCNLLPIPQLTANPLSCDTCGNYVNPYIKLDRANGMWWCPFCEKRTSIPKDYAIPASQTASVEDWPIEWRQTSTTVVYELPEDIDNKIAPDLPLVYLFVVDLYQHIDHSGDDSFETLKSTLASTIATLPTNSLVGLITYDETVKVYNISSEKYAGFPKDTLSVSDAKTFSYKKVWSQESVEKVLKKLQLQYDSLPYDYTKSEAYTKGILVEVGLHKTKILETIHSLSPKYTDSYKPLRSSGLAHYISTVILANATHKNCLGKVLLLASGPCTNQPGRIITSDSSETIRSHKDIQDMKSPNFVSSSLFYKTLSYIACGQTFAKAKAIGESPSTKTTDYDIPSTAPRWSVDMFSVSLDQVGICEMRALADATMGKIHLYETFTSSRFKSDLLASVRSEDSHYMSTLSVSTSKDLKLSQLIFSGGYALPSSYSKAEKHYEKHHDKISDTITNFDSANSKRNFTNRWSFNCLTCNDTMSLFFESITVRSSKDLKSFGTSDVYIQFQLKFWDANQQVWKLRITTIKKPTTLSILLRNQIRLSNGDIKLVNSKSEVLKEHEQLMSFDQECWTILLARLLINKIDTALGYDKFDNLIKTIDKVTVKLLKNFGGMSVKVNHRLGDSNPYSRLQQIYEINENFKNLTSYIYNLRKNPLLVNVFNSSPDETSFYHSSFLRLGDAASLTAIQPKLFQLANGKLDEILLDSNCLKFASGTFLIMDATFSVTIYFISSAENKLKLHPSNNDSLVDSRDSSIIESLDSVKLLLGNAPRPMIPKIIVTQTGHSQARFLISRLNPIEKDLQAEYEEAHLPKKNKGFFGLFGGSQQVQKYDKIMTDELSLKQYYDGLIKLIDIYRVEDD</sequence>
<comment type="similarity">
    <text evidence="3 14">Belongs to the SEC23/SEC24 family. SEC23 subfamily.</text>
</comment>
<evidence type="ECO:0000256" key="14">
    <source>
        <dbReference type="RuleBase" id="RU365030"/>
    </source>
</evidence>
<dbReference type="GO" id="GO:0090110">
    <property type="term" value="P:COPII-coated vesicle cargo loading"/>
    <property type="evidence" value="ECO:0007669"/>
    <property type="project" value="TreeGrafter"/>
</dbReference>
<dbReference type="InterPro" id="IPR036175">
    <property type="entry name" value="Sec23/24_helical_dom_sf"/>
</dbReference>
<evidence type="ECO:0000256" key="12">
    <source>
        <dbReference type="ARBA" id="ARBA00023329"/>
    </source>
</evidence>
<keyword evidence="12 14" id="KW-0968">Cytoplasmic vesicle</keyword>
<feature type="domain" description="Zinc finger Sec23/Sec24-type" evidence="15">
    <location>
        <begin position="59"/>
        <end position="97"/>
    </location>
</feature>
<dbReference type="Gene3D" id="1.20.120.730">
    <property type="entry name" value="Sec23/Sec24 helical domain"/>
    <property type="match status" value="1"/>
</dbReference>
<evidence type="ECO:0000313" key="19">
    <source>
        <dbReference type="Proteomes" id="UP000002258"/>
    </source>
</evidence>
<dbReference type="InterPro" id="IPR036180">
    <property type="entry name" value="Gelsolin-like_dom_sf"/>
</dbReference>
<dbReference type="GO" id="GO:0005789">
    <property type="term" value="C:endoplasmic reticulum membrane"/>
    <property type="evidence" value="ECO:0007669"/>
    <property type="project" value="UniProtKB-SubCell"/>
</dbReference>
<dbReference type="GO" id="GO:0006886">
    <property type="term" value="P:intracellular protein transport"/>
    <property type="evidence" value="ECO:0007669"/>
    <property type="project" value="InterPro"/>
</dbReference>
<gene>
    <name evidence="18" type="ORF">PICST_53063</name>
</gene>
<keyword evidence="5 14" id="KW-0963">Cytoplasm</keyword>
<comment type="caution">
    <text evidence="18">The sequence shown here is derived from an EMBL/GenBank/DDBJ whole genome shotgun (WGS) entry which is preliminary data.</text>
</comment>
<protein>
    <recommendedName>
        <fullName evidence="14">Protein transport protein SEC23</fullName>
    </recommendedName>
</protein>
<dbReference type="Proteomes" id="UP000002258">
    <property type="component" value="Chromosome 1"/>
</dbReference>
<dbReference type="GO" id="GO:0070971">
    <property type="term" value="C:endoplasmic reticulum exit site"/>
    <property type="evidence" value="ECO:0007669"/>
    <property type="project" value="TreeGrafter"/>
</dbReference>
<evidence type="ECO:0000256" key="13">
    <source>
        <dbReference type="ARBA" id="ARBA00025471"/>
    </source>
</evidence>
<dbReference type="InParanoid" id="A3GHA7"/>
<dbReference type="PANTHER" id="PTHR11141:SF0">
    <property type="entry name" value="PROTEIN TRANSPORT PROTEIN SEC23"/>
    <property type="match status" value="1"/>
</dbReference>
<comment type="subcellular location">
    <subcellularLocation>
        <location evidence="14">Cytoplasm</location>
    </subcellularLocation>
    <subcellularLocation>
        <location evidence="1 14">Cytoplasmic vesicle</location>
        <location evidence="1 14">COPII-coated vesicle membrane</location>
        <topology evidence="1 14">Peripheral membrane protein</topology>
        <orientation evidence="1 14">Cytoplasmic side</orientation>
    </subcellularLocation>
    <subcellularLocation>
        <location evidence="2 14">Endoplasmic reticulum membrane</location>
        <topology evidence="2 14">Peripheral membrane protein</topology>
        <orientation evidence="2 14">Cytoplasmic side</orientation>
    </subcellularLocation>
    <subcellularLocation>
        <location evidence="14">Golgi apparatus membrane</location>
        <topology evidence="14">Peripheral membrane protein</topology>
        <orientation evidence="14">Cytoplasmic side</orientation>
    </subcellularLocation>
</comment>
<dbReference type="InterPro" id="IPR036174">
    <property type="entry name" value="Znf_Sec23_Sec24_sf"/>
</dbReference>
<dbReference type="InterPro" id="IPR006895">
    <property type="entry name" value="Znf_Sec23_Sec24"/>
</dbReference>
<dbReference type="Pfam" id="PF04811">
    <property type="entry name" value="Sec23_trunk"/>
    <property type="match status" value="2"/>
</dbReference>
<keyword evidence="11 14" id="KW-0472">Membrane</keyword>
<keyword evidence="10 14" id="KW-0653">Protein transport</keyword>
<comment type="function">
    <text evidence="13 14">Component of the coat protein complex II (COPII) which promotes the formation of transport vesicles from the endoplasmic reticulum (ER). The coat has two main functions, the physical deformation of the endoplasmic reticulum membrane into vesicles and the selection of cargo molecules.</text>
</comment>
<dbReference type="InterPro" id="IPR006900">
    <property type="entry name" value="Sec23/24_helical_dom"/>
</dbReference>
<dbReference type="RefSeq" id="XP_001386806.2">
    <property type="nucleotide sequence ID" value="XM_001386769.1"/>
</dbReference>
<evidence type="ECO:0000259" key="15">
    <source>
        <dbReference type="Pfam" id="PF04810"/>
    </source>
</evidence>
<keyword evidence="4 14" id="KW-0813">Transport</keyword>
<evidence type="ECO:0000256" key="10">
    <source>
        <dbReference type="ARBA" id="ARBA00022927"/>
    </source>
</evidence>
<feature type="domain" description="Sec23/Sec24 trunk" evidence="16">
    <location>
        <begin position="391"/>
        <end position="435"/>
    </location>
</feature>
<proteinExistence type="inferred from homology"/>
<evidence type="ECO:0000259" key="16">
    <source>
        <dbReference type="Pfam" id="PF04811"/>
    </source>
</evidence>
<dbReference type="GO" id="GO:0000139">
    <property type="term" value="C:Golgi membrane"/>
    <property type="evidence" value="ECO:0007669"/>
    <property type="project" value="UniProtKB-SubCell"/>
</dbReference>
<dbReference type="InterPro" id="IPR029006">
    <property type="entry name" value="ADF-H/Gelsolin-like_dom_sf"/>
</dbReference>
<dbReference type="PANTHER" id="PTHR11141">
    <property type="entry name" value="PROTEIN TRANSPORT PROTEIN SEC23"/>
    <property type="match status" value="1"/>
</dbReference>
<dbReference type="InterPro" id="IPR037364">
    <property type="entry name" value="Sec23"/>
</dbReference>
<dbReference type="eggNOG" id="KOG1986">
    <property type="taxonomic scope" value="Eukaryota"/>
</dbReference>
<keyword evidence="7 14" id="KW-0256">Endoplasmic reticulum</keyword>
<evidence type="ECO:0000313" key="18">
    <source>
        <dbReference type="EMBL" id="EAZ62783.2"/>
    </source>
</evidence>
<dbReference type="GO" id="GO:0008270">
    <property type="term" value="F:zinc ion binding"/>
    <property type="evidence" value="ECO:0007669"/>
    <property type="project" value="InterPro"/>
</dbReference>
<dbReference type="HOGENOM" id="CLU_333436_0_0_1"/>